<name>A0A9X7KZT3_9ENTR</name>
<dbReference type="Proteomes" id="UP000246375">
    <property type="component" value="Unassembled WGS sequence"/>
</dbReference>
<protein>
    <submittedName>
        <fullName evidence="1">ABC transporter ATP-binding protein</fullName>
    </submittedName>
</protein>
<dbReference type="EMBL" id="QHMI01000016">
    <property type="protein sequence ID" value="PXB38715.1"/>
    <property type="molecule type" value="Genomic_DNA"/>
</dbReference>
<evidence type="ECO:0000313" key="1">
    <source>
        <dbReference type="EMBL" id="PXB38715.1"/>
    </source>
</evidence>
<dbReference type="GO" id="GO:0005524">
    <property type="term" value="F:ATP binding"/>
    <property type="evidence" value="ECO:0007669"/>
    <property type="project" value="UniProtKB-KW"/>
</dbReference>
<dbReference type="AlphaFoldDB" id="A0A9X7KZT3"/>
<keyword evidence="1" id="KW-0067">ATP-binding</keyword>
<organism evidence="1 2">
    <name type="scientific">Enterobacter hormaechei</name>
    <dbReference type="NCBI Taxonomy" id="158836"/>
    <lineage>
        <taxon>Bacteria</taxon>
        <taxon>Pseudomonadati</taxon>
        <taxon>Pseudomonadota</taxon>
        <taxon>Gammaproteobacteria</taxon>
        <taxon>Enterobacterales</taxon>
        <taxon>Enterobacteriaceae</taxon>
        <taxon>Enterobacter</taxon>
        <taxon>Enterobacter cloacae complex</taxon>
    </lineage>
</organism>
<keyword evidence="1" id="KW-0547">Nucleotide-binding</keyword>
<comment type="caution">
    <text evidence="1">The sequence shown here is derived from an EMBL/GenBank/DDBJ whole genome shotgun (WGS) entry which is preliminary data.</text>
</comment>
<reference evidence="1 2" key="1">
    <citation type="submission" date="2018-05" db="EMBL/GenBank/DDBJ databases">
        <title>Evaluation of testing and processing parameters for the GenePOC Carba assay.</title>
        <authorList>
            <person name="Walsh T.R."/>
        </authorList>
    </citation>
    <scope>NUCLEOTIDE SEQUENCE [LARGE SCALE GENOMIC DNA]</scope>
    <source>
        <strain evidence="1 2">PECIMP</strain>
    </source>
</reference>
<sequence>MAGFAGSVTLTAFPDLSTCFLKNRQLLRGLLSKI</sequence>
<evidence type="ECO:0000313" key="2">
    <source>
        <dbReference type="Proteomes" id="UP000246375"/>
    </source>
</evidence>
<accession>A0A9X7KZT3</accession>
<gene>
    <name evidence="1" type="ORF">DL189_18235</name>
</gene>
<proteinExistence type="predicted"/>